<dbReference type="Proteomes" id="UP000229901">
    <property type="component" value="Unassembled WGS sequence"/>
</dbReference>
<proteinExistence type="predicted"/>
<dbReference type="AlphaFoldDB" id="A0A2H0V4Z7"/>
<sequence length="78" mass="9097">MLSKYVGERQLCQVDRKWYEVLDKTTRRNCVTVSLNGDLFFGSEDQSQEEFLKRLLNEGILLPSYDPPQEDVLPGECR</sequence>
<comment type="caution">
    <text evidence="1">The sequence shown here is derived from an EMBL/GenBank/DDBJ whole genome shotgun (WGS) entry which is preliminary data.</text>
</comment>
<protein>
    <submittedName>
        <fullName evidence="1">Uncharacterized protein</fullName>
    </submittedName>
</protein>
<evidence type="ECO:0000313" key="2">
    <source>
        <dbReference type="Proteomes" id="UP000229901"/>
    </source>
</evidence>
<name>A0A2H0V4Z7_9BACT</name>
<evidence type="ECO:0000313" key="1">
    <source>
        <dbReference type="EMBL" id="PIR94131.1"/>
    </source>
</evidence>
<organism evidence="1 2">
    <name type="scientific">Candidatus Falkowbacteria bacterium CG10_big_fil_rev_8_21_14_0_10_39_11</name>
    <dbReference type="NCBI Taxonomy" id="1974565"/>
    <lineage>
        <taxon>Bacteria</taxon>
        <taxon>Candidatus Falkowiibacteriota</taxon>
    </lineage>
</organism>
<accession>A0A2H0V4Z7</accession>
<gene>
    <name evidence="1" type="ORF">COT97_02810</name>
</gene>
<reference evidence="2" key="1">
    <citation type="submission" date="2017-09" db="EMBL/GenBank/DDBJ databases">
        <title>Depth-based differentiation of microbial function through sediment-hosted aquifers and enrichment of novel symbionts in the deep terrestrial subsurface.</title>
        <authorList>
            <person name="Probst A.J."/>
            <person name="Ladd B."/>
            <person name="Jarett J.K."/>
            <person name="Geller-Mcgrath D.E."/>
            <person name="Sieber C.M.K."/>
            <person name="Emerson J.B."/>
            <person name="Anantharaman K."/>
            <person name="Thomas B.C."/>
            <person name="Malmstrom R."/>
            <person name="Stieglmeier M."/>
            <person name="Klingl A."/>
            <person name="Woyke T."/>
            <person name="Ryan C.M."/>
            <person name="Banfield J.F."/>
        </authorList>
    </citation>
    <scope>NUCLEOTIDE SEQUENCE [LARGE SCALE GENOMIC DNA]</scope>
</reference>
<dbReference type="EMBL" id="PFAP01000017">
    <property type="protein sequence ID" value="PIR94131.1"/>
    <property type="molecule type" value="Genomic_DNA"/>
</dbReference>